<dbReference type="EMBL" id="BQNB010009291">
    <property type="protein sequence ID" value="GJS61452.1"/>
    <property type="molecule type" value="Genomic_DNA"/>
</dbReference>
<keyword evidence="3" id="KW-1185">Reference proteome</keyword>
<feature type="compositionally biased region" description="Basic residues" evidence="1">
    <location>
        <begin position="13"/>
        <end position="23"/>
    </location>
</feature>
<organism evidence="2 3">
    <name type="scientific">Tanacetum coccineum</name>
    <dbReference type="NCBI Taxonomy" id="301880"/>
    <lineage>
        <taxon>Eukaryota</taxon>
        <taxon>Viridiplantae</taxon>
        <taxon>Streptophyta</taxon>
        <taxon>Embryophyta</taxon>
        <taxon>Tracheophyta</taxon>
        <taxon>Spermatophyta</taxon>
        <taxon>Magnoliopsida</taxon>
        <taxon>eudicotyledons</taxon>
        <taxon>Gunneridae</taxon>
        <taxon>Pentapetalae</taxon>
        <taxon>asterids</taxon>
        <taxon>campanulids</taxon>
        <taxon>Asterales</taxon>
        <taxon>Asteraceae</taxon>
        <taxon>Asteroideae</taxon>
        <taxon>Anthemideae</taxon>
        <taxon>Anthemidinae</taxon>
        <taxon>Tanacetum</taxon>
    </lineage>
</organism>
<feature type="region of interest" description="Disordered" evidence="1">
    <location>
        <begin position="99"/>
        <end position="181"/>
    </location>
</feature>
<reference evidence="2" key="1">
    <citation type="journal article" date="2022" name="Int. J. Mol. Sci.">
        <title>Draft Genome of Tanacetum Coccineum: Genomic Comparison of Closely Related Tanacetum-Family Plants.</title>
        <authorList>
            <person name="Yamashiro T."/>
            <person name="Shiraishi A."/>
            <person name="Nakayama K."/>
            <person name="Satake H."/>
        </authorList>
    </citation>
    <scope>NUCLEOTIDE SEQUENCE</scope>
</reference>
<feature type="region of interest" description="Disordered" evidence="1">
    <location>
        <begin position="1"/>
        <end position="54"/>
    </location>
</feature>
<dbReference type="Proteomes" id="UP001151760">
    <property type="component" value="Unassembled WGS sequence"/>
</dbReference>
<gene>
    <name evidence="2" type="ORF">Tco_0656236</name>
</gene>
<feature type="compositionally biased region" description="Basic and acidic residues" evidence="1">
    <location>
        <begin position="142"/>
        <end position="162"/>
    </location>
</feature>
<proteinExistence type="predicted"/>
<comment type="caution">
    <text evidence="2">The sequence shown here is derived from an EMBL/GenBank/DDBJ whole genome shotgun (WGS) entry which is preliminary data.</text>
</comment>
<evidence type="ECO:0000256" key="1">
    <source>
        <dbReference type="SAM" id="MobiDB-lite"/>
    </source>
</evidence>
<accession>A0ABQ4X9H0</accession>
<reference evidence="2" key="2">
    <citation type="submission" date="2022-01" db="EMBL/GenBank/DDBJ databases">
        <authorList>
            <person name="Yamashiro T."/>
            <person name="Shiraishi A."/>
            <person name="Satake H."/>
            <person name="Nakayama K."/>
        </authorList>
    </citation>
    <scope>NUCLEOTIDE SEQUENCE</scope>
</reference>
<evidence type="ECO:0000313" key="3">
    <source>
        <dbReference type="Proteomes" id="UP001151760"/>
    </source>
</evidence>
<sequence length="247" mass="26709">MFIKYSTSLIPPKKSRGKGSRGKKTADAPQAAVEDSDESDSEPARKQTTSRRVIKKKVSISADDNIIPEPDVTLELGKSMSLTEAVEEEGNKNLLRTMQELKASRKSNKSQSLVEGSSEGIGVSPGVPDESTVIHATLSEGSKQESDYSKEDQGDDDKKIEDVNAESCDTGNNDEEITDATNADAEKAEEIKDDIKKVELLRSGSSLYVSSSFGNQFLNLSSDTSQIGTVKDTTDAEINSLLDIQIQ</sequence>
<name>A0ABQ4X9H0_9ASTR</name>
<evidence type="ECO:0000313" key="2">
    <source>
        <dbReference type="EMBL" id="GJS61452.1"/>
    </source>
</evidence>
<protein>
    <submittedName>
        <fullName evidence="2">Uncharacterized protein</fullName>
    </submittedName>
</protein>